<proteinExistence type="predicted"/>
<comment type="caution">
    <text evidence="1">The sequence shown here is derived from an EMBL/GenBank/DDBJ whole genome shotgun (WGS) entry which is preliminary data.</text>
</comment>
<dbReference type="RefSeq" id="WP_153525357.1">
    <property type="nucleotide sequence ID" value="NZ_JBEPDZ010000025.1"/>
</dbReference>
<dbReference type="Proteomes" id="UP000419138">
    <property type="component" value="Unassembled WGS sequence"/>
</dbReference>
<protein>
    <submittedName>
        <fullName evidence="1">Uncharacterized protein</fullName>
    </submittedName>
</protein>
<organism evidence="1 2">
    <name type="scientific">Streptomyces jumonjinensis</name>
    <dbReference type="NCBI Taxonomy" id="1945"/>
    <lineage>
        <taxon>Bacteria</taxon>
        <taxon>Bacillati</taxon>
        <taxon>Actinomycetota</taxon>
        <taxon>Actinomycetes</taxon>
        <taxon>Kitasatosporales</taxon>
        <taxon>Streptomycetaceae</taxon>
        <taxon>Streptomyces</taxon>
    </lineage>
</organism>
<dbReference type="OrthoDB" id="4308055at2"/>
<accession>A0A646KPM2</accession>
<reference evidence="1 2" key="1">
    <citation type="submission" date="2019-05" db="EMBL/GenBank/DDBJ databases">
        <title>Comparative genomics and metabolomics analyses of clavulanic acid producing Streptomyces species provides insight into specialized metabolism and evolution of beta-lactam biosynthetic gene clusters.</title>
        <authorList>
            <person name="Moore M.A."/>
            <person name="Cruz-Morales P."/>
            <person name="Barona Gomez F."/>
            <person name="Kapil T."/>
        </authorList>
    </citation>
    <scope>NUCLEOTIDE SEQUENCE [LARGE SCALE GENOMIC DNA]</scope>
    <source>
        <strain evidence="1 2">NRRL 5741</strain>
    </source>
</reference>
<keyword evidence="2" id="KW-1185">Reference proteome</keyword>
<name>A0A646KPM2_STRJU</name>
<gene>
    <name evidence="1" type="ORF">FF041_27830</name>
</gene>
<dbReference type="EMBL" id="VCLA01000180">
    <property type="protein sequence ID" value="MQT03841.1"/>
    <property type="molecule type" value="Genomic_DNA"/>
</dbReference>
<dbReference type="AlphaFoldDB" id="A0A646KPM2"/>
<evidence type="ECO:0000313" key="1">
    <source>
        <dbReference type="EMBL" id="MQT03841.1"/>
    </source>
</evidence>
<sequence length="72" mass="8319">MTAPVRPAVPVFARRGCRLKKKPPIRELTWWAYQGYRCFACDRPLRRGAVYCGWIRGRSGAHVLDVEVWSCP</sequence>
<evidence type="ECO:0000313" key="2">
    <source>
        <dbReference type="Proteomes" id="UP000419138"/>
    </source>
</evidence>